<dbReference type="RefSeq" id="WP_161920088.1">
    <property type="nucleotide sequence ID" value="NZ_JAACYS010000017.1"/>
</dbReference>
<dbReference type="PROSITE" id="PS50879">
    <property type="entry name" value="RNASE_H_1"/>
    <property type="match status" value="1"/>
</dbReference>
<dbReference type="Pfam" id="PF13456">
    <property type="entry name" value="RVT_3"/>
    <property type="match status" value="1"/>
</dbReference>
<dbReference type="PANTHER" id="PTHR46387">
    <property type="entry name" value="POLYNUCLEOTIDYL TRANSFERASE, RIBONUCLEASE H-LIKE SUPERFAMILY PROTEIN"/>
    <property type="match status" value="1"/>
</dbReference>
<dbReference type="EMBL" id="JAACYS010000017">
    <property type="protein sequence ID" value="NCU17255.1"/>
    <property type="molecule type" value="Genomic_DNA"/>
</dbReference>
<evidence type="ECO:0000259" key="1">
    <source>
        <dbReference type="PROSITE" id="PS50879"/>
    </source>
</evidence>
<organism evidence="2 3">
    <name type="scientific">Pallidibacillus pasinlerensis</name>
    <dbReference type="NCBI Taxonomy" id="2703818"/>
    <lineage>
        <taxon>Bacteria</taxon>
        <taxon>Bacillati</taxon>
        <taxon>Bacillota</taxon>
        <taxon>Bacilli</taxon>
        <taxon>Bacillales</taxon>
        <taxon>Bacillaceae</taxon>
        <taxon>Pallidibacillus</taxon>
    </lineage>
</organism>
<evidence type="ECO:0000313" key="2">
    <source>
        <dbReference type="EMBL" id="NCU17255.1"/>
    </source>
</evidence>
<accession>A0ABX0A1F4</accession>
<dbReference type="SUPFAM" id="SSF53098">
    <property type="entry name" value="Ribonuclease H-like"/>
    <property type="match status" value="1"/>
</dbReference>
<name>A0ABX0A1F4_9BACI</name>
<proteinExistence type="predicted"/>
<sequence length="222" mass="25787">MEFKIIMQYETKTKILTSFESEWIDGKDIIHLIDDLEKTGRVKSMEIQDETGLSWTKKELNKLLTKIEAEPDNLTLYFDGSYNKSTGEAGVGAALYYRLGDEKIRHRWNEKIDYLQSNNEAEYIALHFALERLFDLHIKGKKIVIKGDSQGLLMQLKGEWPCFEENLNDWLDKIELNIKNLKLTPDYQPIPRGENKEADQLARQALQGVKVESKHILKKDSI</sequence>
<dbReference type="PANTHER" id="PTHR46387:SF2">
    <property type="entry name" value="RIBONUCLEASE HI"/>
    <property type="match status" value="1"/>
</dbReference>
<comment type="caution">
    <text evidence="2">The sequence shown here is derived from an EMBL/GenBank/DDBJ whole genome shotgun (WGS) entry which is preliminary data.</text>
</comment>
<dbReference type="InterPro" id="IPR012337">
    <property type="entry name" value="RNaseH-like_sf"/>
</dbReference>
<reference evidence="2 3" key="1">
    <citation type="submission" date="2020-01" db="EMBL/GenBank/DDBJ databases">
        <title>A novel Bacillus sp. from Pasinler.</title>
        <authorList>
            <person name="Adiguzel A."/>
            <person name="Ay H."/>
            <person name="Baltaci M.O."/>
        </authorList>
    </citation>
    <scope>NUCLEOTIDE SEQUENCE [LARGE SCALE GENOMIC DNA]</scope>
    <source>
        <strain evidence="2 3">P1</strain>
    </source>
</reference>
<dbReference type="Gene3D" id="3.30.420.10">
    <property type="entry name" value="Ribonuclease H-like superfamily/Ribonuclease H"/>
    <property type="match status" value="1"/>
</dbReference>
<dbReference type="InterPro" id="IPR036397">
    <property type="entry name" value="RNaseH_sf"/>
</dbReference>
<feature type="domain" description="RNase H type-1" evidence="1">
    <location>
        <begin position="70"/>
        <end position="207"/>
    </location>
</feature>
<evidence type="ECO:0000313" key="3">
    <source>
        <dbReference type="Proteomes" id="UP000743899"/>
    </source>
</evidence>
<dbReference type="Proteomes" id="UP000743899">
    <property type="component" value="Unassembled WGS sequence"/>
</dbReference>
<dbReference type="NCBIfam" id="NF005822">
    <property type="entry name" value="PRK07708.1"/>
    <property type="match status" value="1"/>
</dbReference>
<dbReference type="InterPro" id="IPR002156">
    <property type="entry name" value="RNaseH_domain"/>
</dbReference>
<gene>
    <name evidence="2" type="ORF">GW534_05640</name>
</gene>
<protein>
    <submittedName>
        <fullName evidence="2">Reverse transcriptase-like protein</fullName>
    </submittedName>
</protein>
<keyword evidence="3" id="KW-1185">Reference proteome</keyword>
<dbReference type="CDD" id="cd09279">
    <property type="entry name" value="RNase_HI_like"/>
    <property type="match status" value="1"/>
</dbReference>